<name>A0A8W8MJI1_MAGGI</name>
<dbReference type="SUPFAM" id="SSF48403">
    <property type="entry name" value="Ankyrin repeat"/>
    <property type="match status" value="2"/>
</dbReference>
<keyword evidence="1" id="KW-0677">Repeat</keyword>
<evidence type="ECO:0000313" key="5">
    <source>
        <dbReference type="EnsemblMetazoa" id="G33655.1:cds"/>
    </source>
</evidence>
<keyword evidence="4" id="KW-0472">Membrane</keyword>
<protein>
    <submittedName>
        <fullName evidence="5">Uncharacterized protein</fullName>
    </submittedName>
</protein>
<dbReference type="InterPro" id="IPR036770">
    <property type="entry name" value="Ankyrin_rpt-contain_sf"/>
</dbReference>
<dbReference type="Pfam" id="PF12796">
    <property type="entry name" value="Ank_2"/>
    <property type="match status" value="2"/>
</dbReference>
<sequence length="733" mass="84107">MYAQSSQRCDPIVAMLPHYIQEKLVTEATNHKLRNRLPHPKFPEFVAFLEKNLRVKNDRSLYLITSVDPNTDYSISSAAGETYEEEKLSVFSSDCTQICGKPLDTSKASAKIVKAVVYSKHKTDCARNQLRIRKMKHFRLYSLMIVHVITVLHVSAEYSFNVHQVEKCPMSKGDWDTASAQLKCNRTHGYHCVPNKQFTSLIEFCYPKGYKFPYEAGHCLELAASGILNQVPCTNTFDDGCPENHFFSDEIFKYTVLLQDRFDFESDSYNPRNSKANTQYKGQSVQTEHYNYKHYYDDSAIEEEEFLVGVNMEEYVTEKETIRKLHGIIVDGEEQKFEILRSQYSKDKYEKLNSRGFNSLHLSAKCGNLKIFKEILKCNVDIETVTTDGRNSLHIAAFYGSPSICKYILENRKDLFDIADRYNMNSAHWAALAGQDSILELLSENGCNISVRTPKYEENIVLFACIGESYNVLKLVGSNEHISSLLYATNSEGWNSIQYAAKSGNLKVFKYLCDKGVTMHNRPRQTGKNCLHTACEKGNIEICRYILKERKDKTLITQTDKHEQHVGHFAAKGGNTDILTLLMEHFSVIASPHTDFFKNPTIDNINILHIACRHARFDMCVKIADTFPDLINEITEKGWNAALFITEKAGAERERIEILHFLEKRKLNVYHVSRSGKTILYNACANRSGKLVKHLLSRYPDLMNIEKSMDPRKASKSIEIEELFRQHLEDKFV</sequence>
<keyword evidence="4" id="KW-1133">Transmembrane helix</keyword>
<evidence type="ECO:0000256" key="4">
    <source>
        <dbReference type="SAM" id="Phobius"/>
    </source>
</evidence>
<reference evidence="5" key="1">
    <citation type="submission" date="2022-08" db="UniProtKB">
        <authorList>
            <consortium name="EnsemblMetazoa"/>
        </authorList>
    </citation>
    <scope>IDENTIFICATION</scope>
    <source>
        <strain evidence="5">05x7-T-G4-1.051#20</strain>
    </source>
</reference>
<organism evidence="5 6">
    <name type="scientific">Magallana gigas</name>
    <name type="common">Pacific oyster</name>
    <name type="synonym">Crassostrea gigas</name>
    <dbReference type="NCBI Taxonomy" id="29159"/>
    <lineage>
        <taxon>Eukaryota</taxon>
        <taxon>Metazoa</taxon>
        <taxon>Spiralia</taxon>
        <taxon>Lophotrochozoa</taxon>
        <taxon>Mollusca</taxon>
        <taxon>Bivalvia</taxon>
        <taxon>Autobranchia</taxon>
        <taxon>Pteriomorphia</taxon>
        <taxon>Ostreida</taxon>
        <taxon>Ostreoidea</taxon>
        <taxon>Ostreidae</taxon>
        <taxon>Magallana</taxon>
    </lineage>
</organism>
<evidence type="ECO:0000256" key="3">
    <source>
        <dbReference type="PROSITE-ProRule" id="PRU00023"/>
    </source>
</evidence>
<dbReference type="PROSITE" id="PS50088">
    <property type="entry name" value="ANK_REPEAT"/>
    <property type="match status" value="1"/>
</dbReference>
<feature type="transmembrane region" description="Helical" evidence="4">
    <location>
        <begin position="140"/>
        <end position="160"/>
    </location>
</feature>
<accession>A0A8W8MJI1</accession>
<keyword evidence="2 3" id="KW-0040">ANK repeat</keyword>
<dbReference type="PANTHER" id="PTHR24198">
    <property type="entry name" value="ANKYRIN REPEAT AND PROTEIN KINASE DOMAIN-CONTAINING PROTEIN"/>
    <property type="match status" value="1"/>
</dbReference>
<keyword evidence="6" id="KW-1185">Reference proteome</keyword>
<dbReference type="Proteomes" id="UP000005408">
    <property type="component" value="Unassembled WGS sequence"/>
</dbReference>
<evidence type="ECO:0000256" key="1">
    <source>
        <dbReference type="ARBA" id="ARBA00022737"/>
    </source>
</evidence>
<evidence type="ECO:0000256" key="2">
    <source>
        <dbReference type="ARBA" id="ARBA00023043"/>
    </source>
</evidence>
<keyword evidence="4" id="KW-0812">Transmembrane</keyword>
<dbReference type="Gene3D" id="1.25.40.20">
    <property type="entry name" value="Ankyrin repeat-containing domain"/>
    <property type="match status" value="3"/>
</dbReference>
<feature type="repeat" description="ANK" evidence="3">
    <location>
        <begin position="355"/>
        <end position="387"/>
    </location>
</feature>
<proteinExistence type="predicted"/>
<dbReference type="PANTHER" id="PTHR24198:SF165">
    <property type="entry name" value="ANKYRIN REPEAT-CONTAINING PROTEIN-RELATED"/>
    <property type="match status" value="1"/>
</dbReference>
<dbReference type="AlphaFoldDB" id="A0A8W8MJI1"/>
<dbReference type="InterPro" id="IPR002110">
    <property type="entry name" value="Ankyrin_rpt"/>
</dbReference>
<evidence type="ECO:0000313" key="6">
    <source>
        <dbReference type="Proteomes" id="UP000005408"/>
    </source>
</evidence>
<dbReference type="SMART" id="SM00248">
    <property type="entry name" value="ANK"/>
    <property type="match status" value="8"/>
</dbReference>
<dbReference type="EnsemblMetazoa" id="G33655.1">
    <property type="protein sequence ID" value="G33655.1:cds"/>
    <property type="gene ID" value="G33655"/>
</dbReference>